<keyword evidence="2" id="KW-1185">Reference proteome</keyword>
<evidence type="ECO:0000313" key="1">
    <source>
        <dbReference type="EMBL" id="GIY77910.1"/>
    </source>
</evidence>
<dbReference type="EMBL" id="BPLR01015697">
    <property type="protein sequence ID" value="GIY77910.1"/>
    <property type="molecule type" value="Genomic_DNA"/>
</dbReference>
<reference evidence="1 2" key="1">
    <citation type="submission" date="2021-06" db="EMBL/GenBank/DDBJ databases">
        <title>Caerostris extrusa draft genome.</title>
        <authorList>
            <person name="Kono N."/>
            <person name="Arakawa K."/>
        </authorList>
    </citation>
    <scope>NUCLEOTIDE SEQUENCE [LARGE SCALE GENOMIC DNA]</scope>
</reference>
<dbReference type="Proteomes" id="UP001054945">
    <property type="component" value="Unassembled WGS sequence"/>
</dbReference>
<organism evidence="1 2">
    <name type="scientific">Caerostris extrusa</name>
    <name type="common">Bark spider</name>
    <name type="synonym">Caerostris bankana</name>
    <dbReference type="NCBI Taxonomy" id="172846"/>
    <lineage>
        <taxon>Eukaryota</taxon>
        <taxon>Metazoa</taxon>
        <taxon>Ecdysozoa</taxon>
        <taxon>Arthropoda</taxon>
        <taxon>Chelicerata</taxon>
        <taxon>Arachnida</taxon>
        <taxon>Araneae</taxon>
        <taxon>Araneomorphae</taxon>
        <taxon>Entelegynae</taxon>
        <taxon>Araneoidea</taxon>
        <taxon>Araneidae</taxon>
        <taxon>Caerostris</taxon>
    </lineage>
</organism>
<name>A0AAV4W9C7_CAEEX</name>
<comment type="caution">
    <text evidence="1">The sequence shown here is derived from an EMBL/GenBank/DDBJ whole genome shotgun (WGS) entry which is preliminary data.</text>
</comment>
<proteinExistence type="predicted"/>
<evidence type="ECO:0000313" key="2">
    <source>
        <dbReference type="Proteomes" id="UP001054945"/>
    </source>
</evidence>
<sequence length="66" mass="7535">MSNTSIILNQHIKGDTDRAVTSAPSRAPEITPYDWKPKLLSRIWKIPIDIIKAIPKFRLADGFLFK</sequence>
<protein>
    <submittedName>
        <fullName evidence="1">Uncharacterized protein</fullName>
    </submittedName>
</protein>
<gene>
    <name evidence="1" type="ORF">CEXT_479001</name>
</gene>
<dbReference type="AlphaFoldDB" id="A0AAV4W9C7"/>
<accession>A0AAV4W9C7</accession>